<comment type="function">
    <text evidence="1 9">May be involved in recombinational repair of damaged DNA.</text>
</comment>
<gene>
    <name evidence="12" type="primary">recN</name>
    <name evidence="12" type="ORF">DSLASN_34110</name>
</gene>
<evidence type="ECO:0000256" key="10">
    <source>
        <dbReference type="SAM" id="Coils"/>
    </source>
</evidence>
<dbReference type="InterPro" id="IPR004604">
    <property type="entry name" value="DNA_recomb/repair_RecN"/>
</dbReference>
<dbReference type="PIRSF" id="PIRSF003128">
    <property type="entry name" value="RecN"/>
    <property type="match status" value="1"/>
</dbReference>
<evidence type="ECO:0000256" key="2">
    <source>
        <dbReference type="ARBA" id="ARBA00009441"/>
    </source>
</evidence>
<organism evidence="12 13">
    <name type="scientific">Desulfoluna limicola</name>
    <dbReference type="NCBI Taxonomy" id="2810562"/>
    <lineage>
        <taxon>Bacteria</taxon>
        <taxon>Pseudomonadati</taxon>
        <taxon>Thermodesulfobacteriota</taxon>
        <taxon>Desulfobacteria</taxon>
        <taxon>Desulfobacterales</taxon>
        <taxon>Desulfolunaceae</taxon>
        <taxon>Desulfoluna</taxon>
    </lineage>
</organism>
<keyword evidence="13" id="KW-1185">Reference proteome</keyword>
<feature type="coiled-coil region" evidence="10">
    <location>
        <begin position="321"/>
        <end position="358"/>
    </location>
</feature>
<sequence>MLTDLSIRHFAIIDDLSISFREGLTVLSGETGAGKSIIINALNLLLGGRASAALVRTGEAAAEVEGLFSVPEGSDTAEKLVDMGHDPAEGLLVRRIISATDRHRVYINGRLATMQLLAELTENLASISGQHAHQALLKEELHLLFLDRFAGLMPLRERVGNAFQALAPLLEGLRKKEALKKRQAEQEELLRFQKEELDAAALEEGEDTFLEAERLRLRNAETLLRTANEGVASLYTAEGAVYERVTQLKKELEKGASADSGMSPLLSEAEELCYRVEDLSRNLQQYRDGITVDERALDSVEERLDFINKLKRKYVGASAGLPELLERQQAIEAELASLETLEVEMEGLEQSISDAREKLHSLCLSLSEKRKKASAKLSSLVEKELKNLEMPRARFNVAVAPLGAEAGGTAEGPSGVRMGETGMDRAVFMIAPNVGEAEKPLTKIASGGELSRVVLAVKTILAEGDAVGTVVFDEVDAGIGGGVAEVVGMKIKEISSHHQVLCITHLPQIAKFGQHHYRIEKQVVKGRTCTSITPLTEEGRVDEMARMLGGVEVTRATLDHAREMLETAG</sequence>
<evidence type="ECO:0000256" key="6">
    <source>
        <dbReference type="ARBA" id="ARBA00022840"/>
    </source>
</evidence>
<evidence type="ECO:0000256" key="5">
    <source>
        <dbReference type="ARBA" id="ARBA00022763"/>
    </source>
</evidence>
<evidence type="ECO:0000313" key="13">
    <source>
        <dbReference type="Proteomes" id="UP001320148"/>
    </source>
</evidence>
<keyword evidence="10" id="KW-0175">Coiled coil</keyword>
<evidence type="ECO:0000256" key="1">
    <source>
        <dbReference type="ARBA" id="ARBA00003618"/>
    </source>
</evidence>
<keyword evidence="5 9" id="KW-0227">DNA damage</keyword>
<dbReference type="RefSeq" id="WP_236889183.1">
    <property type="nucleotide sequence ID" value="NZ_AP024488.1"/>
</dbReference>
<protein>
    <recommendedName>
        <fullName evidence="3 9">DNA repair protein RecN</fullName>
    </recommendedName>
    <alternativeName>
        <fullName evidence="8 9">Recombination protein N</fullName>
    </alternativeName>
</protein>
<feature type="coiled-coil region" evidence="10">
    <location>
        <begin position="175"/>
        <end position="203"/>
    </location>
</feature>
<name>A0ABN6FAG3_9BACT</name>
<evidence type="ECO:0000256" key="3">
    <source>
        <dbReference type="ARBA" id="ARBA00021315"/>
    </source>
</evidence>
<dbReference type="SUPFAM" id="SSF52540">
    <property type="entry name" value="P-loop containing nucleoside triphosphate hydrolases"/>
    <property type="match status" value="2"/>
</dbReference>
<evidence type="ECO:0000256" key="8">
    <source>
        <dbReference type="ARBA" id="ARBA00033408"/>
    </source>
</evidence>
<keyword evidence="6" id="KW-0067">ATP-binding</keyword>
<feature type="domain" description="RecF/RecN/SMC N-terminal" evidence="11">
    <location>
        <begin position="2"/>
        <end position="521"/>
    </location>
</feature>
<dbReference type="Gene3D" id="3.40.50.300">
    <property type="entry name" value="P-loop containing nucleotide triphosphate hydrolases"/>
    <property type="match status" value="2"/>
</dbReference>
<keyword evidence="7 9" id="KW-0234">DNA repair</keyword>
<keyword evidence="4" id="KW-0547">Nucleotide-binding</keyword>
<dbReference type="PANTHER" id="PTHR11059:SF0">
    <property type="entry name" value="DNA REPAIR PROTEIN RECN"/>
    <property type="match status" value="1"/>
</dbReference>
<dbReference type="InterPro" id="IPR003395">
    <property type="entry name" value="RecF/RecN/SMC_N"/>
</dbReference>
<reference evidence="12 13" key="1">
    <citation type="submission" date="2021-02" db="EMBL/GenBank/DDBJ databases">
        <title>Complete genome of Desulfoluna sp. strain ASN36.</title>
        <authorList>
            <person name="Takahashi A."/>
            <person name="Kojima H."/>
            <person name="Fukui M."/>
        </authorList>
    </citation>
    <scope>NUCLEOTIDE SEQUENCE [LARGE SCALE GENOMIC DNA]</scope>
    <source>
        <strain evidence="12 13">ASN36</strain>
    </source>
</reference>
<proteinExistence type="inferred from homology"/>
<dbReference type="InterPro" id="IPR027417">
    <property type="entry name" value="P-loop_NTPase"/>
</dbReference>
<dbReference type="EMBL" id="AP024488">
    <property type="protein sequence ID" value="BCS97779.1"/>
    <property type="molecule type" value="Genomic_DNA"/>
</dbReference>
<dbReference type="NCBIfam" id="TIGR00634">
    <property type="entry name" value="recN"/>
    <property type="match status" value="1"/>
</dbReference>
<dbReference type="Proteomes" id="UP001320148">
    <property type="component" value="Chromosome"/>
</dbReference>
<dbReference type="SUPFAM" id="SSF58100">
    <property type="entry name" value="Bacterial hemolysins"/>
    <property type="match status" value="1"/>
</dbReference>
<dbReference type="Pfam" id="PF02463">
    <property type="entry name" value="SMC_N"/>
    <property type="match status" value="1"/>
</dbReference>
<evidence type="ECO:0000256" key="4">
    <source>
        <dbReference type="ARBA" id="ARBA00022741"/>
    </source>
</evidence>
<evidence type="ECO:0000256" key="7">
    <source>
        <dbReference type="ARBA" id="ARBA00023204"/>
    </source>
</evidence>
<evidence type="ECO:0000256" key="9">
    <source>
        <dbReference type="PIRNR" id="PIRNR003128"/>
    </source>
</evidence>
<evidence type="ECO:0000313" key="12">
    <source>
        <dbReference type="EMBL" id="BCS97779.1"/>
    </source>
</evidence>
<comment type="similarity">
    <text evidence="2 9">Belongs to the RecN family.</text>
</comment>
<dbReference type="PANTHER" id="PTHR11059">
    <property type="entry name" value="DNA REPAIR PROTEIN RECN"/>
    <property type="match status" value="1"/>
</dbReference>
<evidence type="ECO:0000259" key="11">
    <source>
        <dbReference type="Pfam" id="PF02463"/>
    </source>
</evidence>
<accession>A0ABN6FAG3</accession>
<dbReference type="CDD" id="cd03241">
    <property type="entry name" value="ABC_RecN"/>
    <property type="match status" value="2"/>
</dbReference>